<evidence type="ECO:0000313" key="4">
    <source>
        <dbReference type="Proteomes" id="UP000660021"/>
    </source>
</evidence>
<protein>
    <submittedName>
        <fullName evidence="3">Uncharacterized protein</fullName>
    </submittedName>
</protein>
<gene>
    <name evidence="3" type="ORF">H8S34_07645</name>
</gene>
<dbReference type="EMBL" id="JACOPR010000003">
    <property type="protein sequence ID" value="MBC5730707.1"/>
    <property type="molecule type" value="Genomic_DNA"/>
</dbReference>
<accession>A0ABR7HT77</accession>
<evidence type="ECO:0000256" key="2">
    <source>
        <dbReference type="SAM" id="MobiDB-lite"/>
    </source>
</evidence>
<keyword evidence="1" id="KW-0175">Coiled coil</keyword>
<proteinExistence type="predicted"/>
<evidence type="ECO:0000256" key="1">
    <source>
        <dbReference type="SAM" id="Coils"/>
    </source>
</evidence>
<reference evidence="3 4" key="1">
    <citation type="submission" date="2020-08" db="EMBL/GenBank/DDBJ databases">
        <title>Genome public.</title>
        <authorList>
            <person name="Liu C."/>
            <person name="Sun Q."/>
        </authorList>
    </citation>
    <scope>NUCLEOTIDE SEQUENCE [LARGE SCALE GENOMIC DNA]</scope>
    <source>
        <strain evidence="3 4">New-38</strain>
    </source>
</reference>
<feature type="compositionally biased region" description="Basic and acidic residues" evidence="2">
    <location>
        <begin position="297"/>
        <end position="308"/>
    </location>
</feature>
<keyword evidence="4" id="KW-1185">Reference proteome</keyword>
<name>A0ABR7HT77_9FIRM</name>
<dbReference type="RefSeq" id="WP_186963555.1">
    <property type="nucleotide sequence ID" value="NZ_JACOPR010000003.1"/>
</dbReference>
<organism evidence="3 4">
    <name type="scientific">Pseudoflavonifractor hominis</name>
    <dbReference type="NCBI Taxonomy" id="2763059"/>
    <lineage>
        <taxon>Bacteria</taxon>
        <taxon>Bacillati</taxon>
        <taxon>Bacillota</taxon>
        <taxon>Clostridia</taxon>
        <taxon>Eubacteriales</taxon>
        <taxon>Oscillospiraceae</taxon>
        <taxon>Pseudoflavonifractor</taxon>
    </lineage>
</organism>
<comment type="caution">
    <text evidence="3">The sequence shown here is derived from an EMBL/GenBank/DDBJ whole genome shotgun (WGS) entry which is preliminary data.</text>
</comment>
<dbReference type="Proteomes" id="UP000660021">
    <property type="component" value="Unassembled WGS sequence"/>
</dbReference>
<feature type="region of interest" description="Disordered" evidence="2">
    <location>
        <begin position="287"/>
        <end position="308"/>
    </location>
</feature>
<evidence type="ECO:0000313" key="3">
    <source>
        <dbReference type="EMBL" id="MBC5730707.1"/>
    </source>
</evidence>
<sequence length="308" mass="34811">MKLSKRAQVKEGVDLSEEDLALIHAQSRSPLTAEEIYPFAVRLCDNRVDRDGERFPRQTLEELAPLFVGKCGIFDHRWSAREQVARIYRTEVVDEEGTAEGGEGRCYLKGYAYMMRTESNKDLIAEIEGGIKREVSVGCSVARRVCSICGADLEDRSRCTHVKGEEYHGQRCWAELLQATDAYEWSFVAVPAQERAGVIKGLSPTLKDLVQSHPECRSELERLEEEAARGRRYLSSLREEVARLGGMAEPGLRQKTLRSIVERLGEEELTALKRLYEARVEEAYPEGSQLSYASSRTGREGSDEVFRI</sequence>
<feature type="coiled-coil region" evidence="1">
    <location>
        <begin position="206"/>
        <end position="240"/>
    </location>
</feature>